<dbReference type="FunFam" id="3.65.10.10:FF:000001">
    <property type="entry name" value="UDP-N-acetylglucosamine 1-carboxyvinyltransferase"/>
    <property type="match status" value="1"/>
</dbReference>
<reference evidence="14" key="2">
    <citation type="submission" date="2020-09" db="EMBL/GenBank/DDBJ databases">
        <authorList>
            <person name="Sun Q."/>
            <person name="Ohkuma M."/>
        </authorList>
    </citation>
    <scope>NUCLEOTIDE SEQUENCE</scope>
    <source>
        <strain evidence="14">JCM 18487</strain>
    </source>
</reference>
<proteinExistence type="inferred from homology"/>
<keyword evidence="4 12" id="KW-0132">Cell division</keyword>
<evidence type="ECO:0000256" key="9">
    <source>
        <dbReference type="ARBA" id="ARBA00023316"/>
    </source>
</evidence>
<feature type="binding site" evidence="12">
    <location>
        <position position="331"/>
    </location>
    <ligand>
        <name>UDP-N-acetyl-alpha-D-glucosamine</name>
        <dbReference type="ChEBI" id="CHEBI:57705"/>
    </ligand>
</feature>
<dbReference type="RefSeq" id="WP_188882870.1">
    <property type="nucleotide sequence ID" value="NZ_BMOY01000035.1"/>
</dbReference>
<dbReference type="AlphaFoldDB" id="A0A917KG78"/>
<keyword evidence="3 12" id="KW-0963">Cytoplasm</keyword>
<dbReference type="InterPro" id="IPR005750">
    <property type="entry name" value="UDP_GlcNAc_COvinyl_MurA"/>
</dbReference>
<feature type="active site" description="Proton donor" evidence="12">
    <location>
        <position position="117"/>
    </location>
</feature>
<keyword evidence="7 12" id="KW-0573">Peptidoglycan synthesis</keyword>
<comment type="function">
    <text evidence="12">Cell wall formation. Adds enolpyruvyl to UDP-N-acetylglucosamine.</text>
</comment>
<evidence type="ECO:0000256" key="4">
    <source>
        <dbReference type="ARBA" id="ARBA00022618"/>
    </source>
</evidence>
<evidence type="ECO:0000259" key="13">
    <source>
        <dbReference type="Pfam" id="PF00275"/>
    </source>
</evidence>
<dbReference type="GO" id="GO:0008760">
    <property type="term" value="F:UDP-N-acetylglucosamine 1-carboxyvinyltransferase activity"/>
    <property type="evidence" value="ECO:0007669"/>
    <property type="project" value="UniProtKB-UniRule"/>
</dbReference>
<feature type="binding site" evidence="12">
    <location>
        <position position="309"/>
    </location>
    <ligand>
        <name>UDP-N-acetyl-alpha-D-glucosamine</name>
        <dbReference type="ChEBI" id="CHEBI:57705"/>
    </ligand>
</feature>
<evidence type="ECO:0000313" key="14">
    <source>
        <dbReference type="EMBL" id="GGJ11062.1"/>
    </source>
</evidence>
<dbReference type="GO" id="GO:0005737">
    <property type="term" value="C:cytoplasm"/>
    <property type="evidence" value="ECO:0007669"/>
    <property type="project" value="UniProtKB-SubCell"/>
</dbReference>
<evidence type="ECO:0000256" key="5">
    <source>
        <dbReference type="ARBA" id="ARBA00022679"/>
    </source>
</evidence>
<reference evidence="14" key="1">
    <citation type="journal article" date="2014" name="Int. J. Syst. Evol. Microbiol.">
        <title>Complete genome sequence of Corynebacterium casei LMG S-19264T (=DSM 44701T), isolated from a smear-ripened cheese.</title>
        <authorList>
            <consortium name="US DOE Joint Genome Institute (JGI-PGF)"/>
            <person name="Walter F."/>
            <person name="Albersmeier A."/>
            <person name="Kalinowski J."/>
            <person name="Ruckert C."/>
        </authorList>
    </citation>
    <scope>NUCLEOTIDE SEQUENCE</scope>
    <source>
        <strain evidence="14">JCM 18487</strain>
    </source>
</reference>
<dbReference type="EC" id="2.5.1.7" evidence="12"/>
<dbReference type="InterPro" id="IPR036968">
    <property type="entry name" value="Enolpyruvate_Tfrase_sf"/>
</dbReference>
<dbReference type="Gene3D" id="3.65.10.10">
    <property type="entry name" value="Enolpyruvate transferase domain"/>
    <property type="match status" value="2"/>
</dbReference>
<dbReference type="InterPro" id="IPR001986">
    <property type="entry name" value="Enolpyruvate_Tfrase_dom"/>
</dbReference>
<dbReference type="CDD" id="cd01555">
    <property type="entry name" value="UdpNAET"/>
    <property type="match status" value="1"/>
</dbReference>
<dbReference type="PANTHER" id="PTHR43783:SF1">
    <property type="entry name" value="UDP-N-ACETYLGLUCOSAMINE 1-CARBOXYVINYLTRANSFERASE"/>
    <property type="match status" value="1"/>
</dbReference>
<evidence type="ECO:0000256" key="7">
    <source>
        <dbReference type="ARBA" id="ARBA00022984"/>
    </source>
</evidence>
<gene>
    <name evidence="12 14" type="primary">murA</name>
    <name evidence="14" type="ORF">GCM10010885_20410</name>
</gene>
<dbReference type="EMBL" id="BMOY01000035">
    <property type="protein sequence ID" value="GGJ11062.1"/>
    <property type="molecule type" value="Genomic_DNA"/>
</dbReference>
<dbReference type="NCBIfam" id="NF006873">
    <property type="entry name" value="PRK09369.1"/>
    <property type="match status" value="1"/>
</dbReference>
<dbReference type="PANTHER" id="PTHR43783">
    <property type="entry name" value="UDP-N-ACETYLGLUCOSAMINE 1-CARBOXYVINYLTRANSFERASE"/>
    <property type="match status" value="1"/>
</dbReference>
<dbReference type="InterPro" id="IPR013792">
    <property type="entry name" value="RNA3'P_cycl/enolpyr_Trfase_a/b"/>
</dbReference>
<feature type="binding site" evidence="12">
    <location>
        <begin position="122"/>
        <end position="126"/>
    </location>
    <ligand>
        <name>UDP-N-acetyl-alpha-D-glucosamine</name>
        <dbReference type="ChEBI" id="CHEBI:57705"/>
    </ligand>
</feature>
<keyword evidence="8 12" id="KW-0131">Cell cycle</keyword>
<evidence type="ECO:0000256" key="6">
    <source>
        <dbReference type="ARBA" id="ARBA00022960"/>
    </source>
</evidence>
<feature type="modified residue" description="2-(S-cysteinyl)pyruvic acid O-phosphothioketal" evidence="12">
    <location>
        <position position="117"/>
    </location>
</feature>
<evidence type="ECO:0000256" key="8">
    <source>
        <dbReference type="ARBA" id="ARBA00023306"/>
    </source>
</evidence>
<organism evidence="14 15">
    <name type="scientific">Alicyclobacillus cellulosilyticus</name>
    <dbReference type="NCBI Taxonomy" id="1003997"/>
    <lineage>
        <taxon>Bacteria</taxon>
        <taxon>Bacillati</taxon>
        <taxon>Bacillota</taxon>
        <taxon>Bacilli</taxon>
        <taxon>Bacillales</taxon>
        <taxon>Alicyclobacillaceae</taxon>
        <taxon>Alicyclobacillus</taxon>
    </lineage>
</organism>
<evidence type="ECO:0000256" key="3">
    <source>
        <dbReference type="ARBA" id="ARBA00022490"/>
    </source>
</evidence>
<evidence type="ECO:0000313" key="15">
    <source>
        <dbReference type="Proteomes" id="UP000637695"/>
    </source>
</evidence>
<comment type="similarity">
    <text evidence="10 12">Belongs to the EPSP synthase family. MurA subfamily.</text>
</comment>
<dbReference type="Pfam" id="PF00275">
    <property type="entry name" value="EPSP_synthase"/>
    <property type="match status" value="1"/>
</dbReference>
<keyword evidence="6 12" id="KW-0133">Cell shape</keyword>
<dbReference type="SUPFAM" id="SSF55205">
    <property type="entry name" value="EPT/RTPC-like"/>
    <property type="match status" value="1"/>
</dbReference>
<dbReference type="GO" id="GO:0009252">
    <property type="term" value="P:peptidoglycan biosynthetic process"/>
    <property type="evidence" value="ECO:0007669"/>
    <property type="project" value="UniProtKB-UniRule"/>
</dbReference>
<feature type="domain" description="Enolpyruvate transferase" evidence="13">
    <location>
        <begin position="7"/>
        <end position="409"/>
    </location>
</feature>
<feature type="binding site" evidence="12">
    <location>
        <position position="93"/>
    </location>
    <ligand>
        <name>UDP-N-acetyl-alpha-D-glucosamine</name>
        <dbReference type="ChEBI" id="CHEBI:57705"/>
    </ligand>
</feature>
<dbReference type="GO" id="GO:0051301">
    <property type="term" value="P:cell division"/>
    <property type="evidence" value="ECO:0007669"/>
    <property type="project" value="UniProtKB-KW"/>
</dbReference>
<keyword evidence="5 12" id="KW-0808">Transferase</keyword>
<comment type="caution">
    <text evidence="14">The sequence shown here is derived from an EMBL/GenBank/DDBJ whole genome shotgun (WGS) entry which is preliminary data.</text>
</comment>
<keyword evidence="9 12" id="KW-0961">Cell wall biogenesis/degradation</keyword>
<dbReference type="InterPro" id="IPR050068">
    <property type="entry name" value="MurA_subfamily"/>
</dbReference>
<dbReference type="GO" id="GO:0071555">
    <property type="term" value="P:cell wall organization"/>
    <property type="evidence" value="ECO:0007669"/>
    <property type="project" value="UniProtKB-KW"/>
</dbReference>
<keyword evidence="12" id="KW-0670">Pyruvate</keyword>
<comment type="caution">
    <text evidence="12">Lacks conserved residue(s) required for the propagation of feature annotation.</text>
</comment>
<dbReference type="HAMAP" id="MF_00111">
    <property type="entry name" value="MurA"/>
    <property type="match status" value="1"/>
</dbReference>
<comment type="subcellular location">
    <subcellularLocation>
        <location evidence="1 12">Cytoplasm</location>
    </subcellularLocation>
</comment>
<evidence type="ECO:0000256" key="11">
    <source>
        <dbReference type="ARBA" id="ARBA00047527"/>
    </source>
</evidence>
<evidence type="ECO:0000256" key="12">
    <source>
        <dbReference type="HAMAP-Rule" id="MF_00111"/>
    </source>
</evidence>
<name>A0A917KG78_9BACL</name>
<comment type="catalytic activity">
    <reaction evidence="11 12">
        <text>phosphoenolpyruvate + UDP-N-acetyl-alpha-D-glucosamine = UDP-N-acetyl-3-O-(1-carboxyvinyl)-alpha-D-glucosamine + phosphate</text>
        <dbReference type="Rhea" id="RHEA:18681"/>
        <dbReference type="ChEBI" id="CHEBI:43474"/>
        <dbReference type="ChEBI" id="CHEBI:57705"/>
        <dbReference type="ChEBI" id="CHEBI:58702"/>
        <dbReference type="ChEBI" id="CHEBI:68483"/>
        <dbReference type="EC" id="2.5.1.7"/>
    </reaction>
</comment>
<dbReference type="GO" id="GO:0008360">
    <property type="term" value="P:regulation of cell shape"/>
    <property type="evidence" value="ECO:0007669"/>
    <property type="project" value="UniProtKB-KW"/>
</dbReference>
<dbReference type="GO" id="GO:0019277">
    <property type="term" value="P:UDP-N-acetylgalactosamine biosynthetic process"/>
    <property type="evidence" value="ECO:0007669"/>
    <property type="project" value="InterPro"/>
</dbReference>
<sequence length="438" mass="46435">MAKILIEGGHPLRGRVRVSGAKNAVLPILAASLLGAKGTSVIEDVPHLLDVENMMQTVASLGAVVERVNGSVRINAERIHSVEPPPELVRRMRASFVVAGPLLARFKEAVIALPGGCNIGPRPVDLHIKGLEAMGATAVIENGCVHFRAPREGLHGARIYLDIPSVGATQNIMMAACLARGQTIIENAAKEPENVDLANYLNKMGARVRGAGTDTIRIDGVPELCGATHAVIPDRIEAGTFLLAGAVMGQGVYVENALSDHLTSLLAKLEEAGVEVEDDVSGIRVWPAQGGRLQPLDVKTHYYPAYPTDLQAQMVACLTTARGTSTVTETVFENRFMHAAELQRMGANIHIEGRTAIIEGVDRLYGAQVMATDLRAGAALVIAGLMAEGITEVHGLHHIDRGYDNLVGKFQMLGARIQRVEDDAVVEVKPGAAVASGG</sequence>
<dbReference type="NCBIfam" id="TIGR01072">
    <property type="entry name" value="murA"/>
    <property type="match status" value="1"/>
</dbReference>
<dbReference type="Proteomes" id="UP000637695">
    <property type="component" value="Unassembled WGS sequence"/>
</dbReference>
<evidence type="ECO:0000256" key="10">
    <source>
        <dbReference type="ARBA" id="ARBA00038367"/>
    </source>
</evidence>
<evidence type="ECO:0000256" key="1">
    <source>
        <dbReference type="ARBA" id="ARBA00004496"/>
    </source>
</evidence>
<keyword evidence="15" id="KW-1185">Reference proteome</keyword>
<protein>
    <recommendedName>
        <fullName evidence="12">UDP-N-acetylglucosamine 1-carboxyvinyltransferase</fullName>
        <ecNumber evidence="12">2.5.1.7</ecNumber>
    </recommendedName>
    <alternativeName>
        <fullName evidence="12">Enoylpyruvate transferase</fullName>
    </alternativeName>
    <alternativeName>
        <fullName evidence="12">UDP-N-acetylglucosamine enolpyruvyl transferase</fullName>
        <shortName evidence="12">EPT</shortName>
    </alternativeName>
</protein>
<comment type="pathway">
    <text evidence="2 12">Cell wall biogenesis; peptidoglycan biosynthesis.</text>
</comment>
<accession>A0A917KG78</accession>
<feature type="binding site" evidence="12">
    <location>
        <begin position="22"/>
        <end position="23"/>
    </location>
    <ligand>
        <name>phosphoenolpyruvate</name>
        <dbReference type="ChEBI" id="CHEBI:58702"/>
    </ligand>
</feature>
<evidence type="ECO:0000256" key="2">
    <source>
        <dbReference type="ARBA" id="ARBA00004752"/>
    </source>
</evidence>